<sequence length="305" mass="35276">MAFNWKKMREDFENMSLDDVRGLSPEAIYNEYDGPSPDDDMWVDICESEYLSENIMEKLGDYLDWNMASKTQYMTPEFVIQNLDKINLPALKENPTLDLSRQEWQKLVPYMEPGKGKPYFMAQMDNDEQYIMLNIISPKAMAEAMAVELVGKGIKAKEAVENIVEQGRSFLDRAKNMTMRIKQMPREVLDKVKERTRESYNAFKEKAAQTVQDIAHDNYQVTENFMSFKVRKPSFIVRTRTVFNKADIISPAEMAAVFLSMKENGYSVRDIVTACSVLKDTGIKFLKDISPVRMKSESELDLARR</sequence>
<reference evidence="1 2" key="1">
    <citation type="submission" date="2019-08" db="EMBL/GenBank/DDBJ databases">
        <title>In-depth cultivation of the pig gut microbiome towards novel bacterial diversity and tailored functional studies.</title>
        <authorList>
            <person name="Wylensek D."/>
            <person name="Hitch T.C.A."/>
            <person name="Clavel T."/>
        </authorList>
    </citation>
    <scope>NUCLEOTIDE SEQUENCE [LARGE SCALE GENOMIC DNA]</scope>
    <source>
        <strain evidence="1 2">WCA-693-APC-5D-A</strain>
    </source>
</reference>
<protein>
    <submittedName>
        <fullName evidence="1">Uncharacterized protein</fullName>
    </submittedName>
</protein>
<accession>A0A6I2UCI7</accession>
<dbReference type="RefSeq" id="WP_154407434.1">
    <property type="nucleotide sequence ID" value="NZ_VUNR01000019.1"/>
</dbReference>
<comment type="caution">
    <text evidence="1">The sequence shown here is derived from an EMBL/GenBank/DDBJ whole genome shotgun (WGS) entry which is preliminary data.</text>
</comment>
<proteinExistence type="predicted"/>
<gene>
    <name evidence="1" type="ORF">FYJ84_09725</name>
</gene>
<dbReference type="Proteomes" id="UP000433181">
    <property type="component" value="Unassembled WGS sequence"/>
</dbReference>
<evidence type="ECO:0000313" key="2">
    <source>
        <dbReference type="Proteomes" id="UP000433181"/>
    </source>
</evidence>
<keyword evidence="2" id="KW-1185">Reference proteome</keyword>
<dbReference type="AlphaFoldDB" id="A0A6I2UCI7"/>
<evidence type="ECO:0000313" key="1">
    <source>
        <dbReference type="EMBL" id="MSU09263.1"/>
    </source>
</evidence>
<organism evidence="1 2">
    <name type="scientific">Anaerovibrio slackiae</name>
    <dbReference type="NCBI Taxonomy" id="2652309"/>
    <lineage>
        <taxon>Bacteria</taxon>
        <taxon>Bacillati</taxon>
        <taxon>Bacillota</taxon>
        <taxon>Negativicutes</taxon>
        <taxon>Selenomonadales</taxon>
        <taxon>Selenomonadaceae</taxon>
        <taxon>Anaerovibrio</taxon>
    </lineage>
</organism>
<dbReference type="EMBL" id="VUNR01000019">
    <property type="protein sequence ID" value="MSU09263.1"/>
    <property type="molecule type" value="Genomic_DNA"/>
</dbReference>
<name>A0A6I2UCI7_9FIRM</name>
<dbReference type="GeneID" id="96779201"/>